<organism evidence="2 3">
    <name type="scientific">Kibdelosporangium philippinense</name>
    <dbReference type="NCBI Taxonomy" id="211113"/>
    <lineage>
        <taxon>Bacteria</taxon>
        <taxon>Bacillati</taxon>
        <taxon>Actinomycetota</taxon>
        <taxon>Actinomycetes</taxon>
        <taxon>Pseudonocardiales</taxon>
        <taxon>Pseudonocardiaceae</taxon>
        <taxon>Kibdelosporangium</taxon>
    </lineage>
</organism>
<evidence type="ECO:0000256" key="1">
    <source>
        <dbReference type="SAM" id="MobiDB-lite"/>
    </source>
</evidence>
<accession>A0ABS8ZXL0</accession>
<keyword evidence="3" id="KW-1185">Reference proteome</keyword>
<reference evidence="2 3" key="1">
    <citation type="submission" date="2021-12" db="EMBL/GenBank/DDBJ databases">
        <title>Genome sequence of Kibdelosporangium philippinense ATCC 49844.</title>
        <authorList>
            <person name="Fedorov E.A."/>
            <person name="Omeragic M."/>
            <person name="Shalygina K.F."/>
            <person name="Maclea K.S."/>
        </authorList>
    </citation>
    <scope>NUCLEOTIDE SEQUENCE [LARGE SCALE GENOMIC DNA]</scope>
    <source>
        <strain evidence="2 3">ATCC 49844</strain>
    </source>
</reference>
<sequence>MAARVSGLRLDQEKHTQADQYGGSDDEDPRECRPRFEGLNLMVAPML</sequence>
<proteinExistence type="predicted"/>
<evidence type="ECO:0000313" key="2">
    <source>
        <dbReference type="EMBL" id="MCE7011471.1"/>
    </source>
</evidence>
<evidence type="ECO:0000313" key="3">
    <source>
        <dbReference type="Proteomes" id="UP001521150"/>
    </source>
</evidence>
<protein>
    <submittedName>
        <fullName evidence="2">Uncharacterized protein</fullName>
    </submittedName>
</protein>
<name>A0ABS8ZXL0_9PSEU</name>
<comment type="caution">
    <text evidence="2">The sequence shown here is derived from an EMBL/GenBank/DDBJ whole genome shotgun (WGS) entry which is preliminary data.</text>
</comment>
<dbReference type="Proteomes" id="UP001521150">
    <property type="component" value="Unassembled WGS sequence"/>
</dbReference>
<feature type="region of interest" description="Disordered" evidence="1">
    <location>
        <begin position="1"/>
        <end position="33"/>
    </location>
</feature>
<dbReference type="EMBL" id="JAJVCN010000004">
    <property type="protein sequence ID" value="MCE7011471.1"/>
    <property type="molecule type" value="Genomic_DNA"/>
</dbReference>
<gene>
    <name evidence="2" type="ORF">LWC34_52970</name>
</gene>
<dbReference type="RefSeq" id="WP_233733975.1">
    <property type="nucleotide sequence ID" value="NZ_JAJVCN010000004.1"/>
</dbReference>